<keyword evidence="4" id="KW-1185">Reference proteome</keyword>
<gene>
    <name evidence="3" type="ORF">RJ641_029696</name>
</gene>
<protein>
    <submittedName>
        <fullName evidence="3">14-3-3 domain</fullName>
    </submittedName>
</protein>
<dbReference type="InterPro" id="IPR000308">
    <property type="entry name" value="14-3-3"/>
</dbReference>
<comment type="caution">
    <text evidence="3">The sequence shown here is derived from an EMBL/GenBank/DDBJ whole genome shotgun (WGS) entry which is preliminary data.</text>
</comment>
<dbReference type="EMBL" id="JBAMMX010000005">
    <property type="protein sequence ID" value="KAK6940165.1"/>
    <property type="molecule type" value="Genomic_DNA"/>
</dbReference>
<sequence length="132" mass="15290">MAYWQLLTSTSLHPPQVGNRFSMHALFALIYVIVKSYRKEITVDIYLNLKKEIIVHKLLISRLRHMRTQLYLQPSYIVEAATTIVSSDLAPTHPIRLGLPLALNFSVFYYEILNSPERDSLYLKRTQTHTGS</sequence>
<accession>A0AAN8VU92</accession>
<comment type="similarity">
    <text evidence="1">Belongs to the 14-3-3 family.</text>
</comment>
<dbReference type="PRINTS" id="PR00305">
    <property type="entry name" value="1433ZETA"/>
</dbReference>
<evidence type="ECO:0000313" key="3">
    <source>
        <dbReference type="EMBL" id="KAK6940165.1"/>
    </source>
</evidence>
<dbReference type="Pfam" id="PF00244">
    <property type="entry name" value="14-3-3"/>
    <property type="match status" value="1"/>
</dbReference>
<dbReference type="SUPFAM" id="SSF48445">
    <property type="entry name" value="14-3-3 protein"/>
    <property type="match status" value="1"/>
</dbReference>
<evidence type="ECO:0000313" key="4">
    <source>
        <dbReference type="Proteomes" id="UP001370490"/>
    </source>
</evidence>
<feature type="domain" description="14-3-3" evidence="2">
    <location>
        <begin position="79"/>
        <end position="118"/>
    </location>
</feature>
<proteinExistence type="inferred from homology"/>
<dbReference type="AlphaFoldDB" id="A0AAN8VU92"/>
<evidence type="ECO:0000259" key="2">
    <source>
        <dbReference type="Pfam" id="PF00244"/>
    </source>
</evidence>
<dbReference type="PANTHER" id="PTHR18860">
    <property type="entry name" value="14-3-3 PROTEIN"/>
    <property type="match status" value="1"/>
</dbReference>
<name>A0AAN8VU92_9MAGN</name>
<dbReference type="Proteomes" id="UP001370490">
    <property type="component" value="Unassembled WGS sequence"/>
</dbReference>
<dbReference type="Gene3D" id="1.20.190.20">
    <property type="entry name" value="14-3-3 domain"/>
    <property type="match status" value="1"/>
</dbReference>
<dbReference type="InterPro" id="IPR023410">
    <property type="entry name" value="14-3-3_domain"/>
</dbReference>
<dbReference type="InterPro" id="IPR036815">
    <property type="entry name" value="14-3-3_dom_sf"/>
</dbReference>
<organism evidence="3 4">
    <name type="scientific">Dillenia turbinata</name>
    <dbReference type="NCBI Taxonomy" id="194707"/>
    <lineage>
        <taxon>Eukaryota</taxon>
        <taxon>Viridiplantae</taxon>
        <taxon>Streptophyta</taxon>
        <taxon>Embryophyta</taxon>
        <taxon>Tracheophyta</taxon>
        <taxon>Spermatophyta</taxon>
        <taxon>Magnoliopsida</taxon>
        <taxon>eudicotyledons</taxon>
        <taxon>Gunneridae</taxon>
        <taxon>Pentapetalae</taxon>
        <taxon>Dilleniales</taxon>
        <taxon>Dilleniaceae</taxon>
        <taxon>Dillenia</taxon>
    </lineage>
</organism>
<reference evidence="3 4" key="1">
    <citation type="submission" date="2023-12" db="EMBL/GenBank/DDBJ databases">
        <title>A high-quality genome assembly for Dillenia turbinata (Dilleniales).</title>
        <authorList>
            <person name="Chanderbali A."/>
        </authorList>
    </citation>
    <scope>NUCLEOTIDE SEQUENCE [LARGE SCALE GENOMIC DNA]</scope>
    <source>
        <strain evidence="3">LSX21</strain>
        <tissue evidence="3">Leaf</tissue>
    </source>
</reference>
<evidence type="ECO:0000256" key="1">
    <source>
        <dbReference type="ARBA" id="ARBA00006141"/>
    </source>
</evidence>